<keyword evidence="4 7" id="KW-0812">Transmembrane</keyword>
<dbReference type="PANTHER" id="PTHR42718">
    <property type="entry name" value="MAJOR FACILITATOR SUPERFAMILY MULTIDRUG TRANSPORTER MFSC"/>
    <property type="match status" value="1"/>
</dbReference>
<comment type="subcellular location">
    <subcellularLocation>
        <location evidence="1">Cell membrane</location>
        <topology evidence="1">Multi-pass membrane protein</topology>
    </subcellularLocation>
</comment>
<dbReference type="Pfam" id="PF07690">
    <property type="entry name" value="MFS_1"/>
    <property type="match status" value="1"/>
</dbReference>
<evidence type="ECO:0000256" key="4">
    <source>
        <dbReference type="ARBA" id="ARBA00022692"/>
    </source>
</evidence>
<keyword evidence="2" id="KW-0813">Transport</keyword>
<dbReference type="SUPFAM" id="SSF103473">
    <property type="entry name" value="MFS general substrate transporter"/>
    <property type="match status" value="1"/>
</dbReference>
<feature type="transmembrane region" description="Helical" evidence="7">
    <location>
        <begin position="469"/>
        <end position="490"/>
    </location>
</feature>
<evidence type="ECO:0000256" key="3">
    <source>
        <dbReference type="ARBA" id="ARBA00022475"/>
    </source>
</evidence>
<evidence type="ECO:0000256" key="2">
    <source>
        <dbReference type="ARBA" id="ARBA00022448"/>
    </source>
</evidence>
<sequence>MLDYGNMPKKIGPDLWGYFSLNGKKEHKMSENHEYQHTENRARRTTLMLVLISGAFVAILNQTLLATALPKIMADLDLGESTAQWLTSIFMLVNGIMIPITALLINRFTTRGLFLTAMGLFGAGTIICAFAPNFTILMVGRVIQASGAGIIMPLMQTILMLVYPIEKRGSAMGMFGLVIAFAPAIGPTLSGYLVEHFPWRSLFYVIFPIIVIDVTIAYFLLRNVTERTFPKVDVPSIILSTFGFGGLLYGFSVAGSAQEGWGSSQVMISMAVGAVSLTFFILRQLRLEQPILEFRIFKYKMFTLATALGMVVFIAMIGGATVLPILMQDYLGFTALESGLALMPGAAIMGIMSPITGRLFDRFGARYLAIIGLTLVTVTTFMLAVLTTETTFAYIATVNAFRMLGVAMVMMPITTAGLNELPNKLMPHGTAMNNTMRQVAGAVGTALLVTVMSNAAIPEEGKQGLVHGSNMSFIVAGITAVIGIVMAFFVKNPKHNRNAV</sequence>
<dbReference type="InterPro" id="IPR020846">
    <property type="entry name" value="MFS_dom"/>
</dbReference>
<feature type="transmembrane region" description="Helical" evidence="7">
    <location>
        <begin position="46"/>
        <end position="65"/>
    </location>
</feature>
<feature type="domain" description="Major facilitator superfamily (MFS) profile" evidence="8">
    <location>
        <begin position="47"/>
        <end position="495"/>
    </location>
</feature>
<keyword evidence="6 7" id="KW-0472">Membrane</keyword>
<feature type="transmembrane region" description="Helical" evidence="7">
    <location>
        <begin position="339"/>
        <end position="360"/>
    </location>
</feature>
<feature type="transmembrane region" description="Helical" evidence="7">
    <location>
        <begin position="233"/>
        <end position="252"/>
    </location>
</feature>
<evidence type="ECO:0000256" key="6">
    <source>
        <dbReference type="ARBA" id="ARBA00023136"/>
    </source>
</evidence>
<dbReference type="PANTHER" id="PTHR42718:SF24">
    <property type="entry name" value="MAJOR FACILITATOR SUPERFAMILY (MFS) PROFILE DOMAIN-CONTAINING PROTEIN"/>
    <property type="match status" value="1"/>
</dbReference>
<dbReference type="Gene3D" id="1.20.1250.20">
    <property type="entry name" value="MFS general substrate transporter like domains"/>
    <property type="match status" value="1"/>
</dbReference>
<evidence type="ECO:0000256" key="1">
    <source>
        <dbReference type="ARBA" id="ARBA00004651"/>
    </source>
</evidence>
<dbReference type="GO" id="GO:0022857">
    <property type="term" value="F:transmembrane transporter activity"/>
    <property type="evidence" value="ECO:0007669"/>
    <property type="project" value="InterPro"/>
</dbReference>
<evidence type="ECO:0000259" key="8">
    <source>
        <dbReference type="PROSITE" id="PS50850"/>
    </source>
</evidence>
<accession>A0A1I1X2J2</accession>
<dbReference type="STRING" id="640948.SAMN05216238_10776"/>
<feature type="transmembrane region" description="Helical" evidence="7">
    <location>
        <begin position="439"/>
        <end position="457"/>
    </location>
</feature>
<feature type="transmembrane region" description="Helical" evidence="7">
    <location>
        <begin position="264"/>
        <end position="282"/>
    </location>
</feature>
<feature type="transmembrane region" description="Helical" evidence="7">
    <location>
        <begin position="85"/>
        <end position="105"/>
    </location>
</feature>
<keyword evidence="3" id="KW-1003">Cell membrane</keyword>
<keyword evidence="5 7" id="KW-1133">Transmembrane helix</keyword>
<dbReference type="EMBL" id="FOMR01000007">
    <property type="protein sequence ID" value="SFE01552.1"/>
    <property type="molecule type" value="Genomic_DNA"/>
</dbReference>
<dbReference type="Gene3D" id="1.20.1720.10">
    <property type="entry name" value="Multidrug resistance protein D"/>
    <property type="match status" value="1"/>
</dbReference>
<dbReference type="Proteomes" id="UP000199474">
    <property type="component" value="Unassembled WGS sequence"/>
</dbReference>
<organism evidence="9 10">
    <name type="scientific">Lentibacillus persicus</name>
    <dbReference type="NCBI Taxonomy" id="640948"/>
    <lineage>
        <taxon>Bacteria</taxon>
        <taxon>Bacillati</taxon>
        <taxon>Bacillota</taxon>
        <taxon>Bacilli</taxon>
        <taxon>Bacillales</taxon>
        <taxon>Bacillaceae</taxon>
        <taxon>Lentibacillus</taxon>
    </lineage>
</organism>
<dbReference type="PROSITE" id="PS50850">
    <property type="entry name" value="MFS"/>
    <property type="match status" value="1"/>
</dbReference>
<feature type="transmembrane region" description="Helical" evidence="7">
    <location>
        <begin position="367"/>
        <end position="386"/>
    </location>
</feature>
<evidence type="ECO:0000256" key="5">
    <source>
        <dbReference type="ARBA" id="ARBA00022989"/>
    </source>
</evidence>
<keyword evidence="10" id="KW-1185">Reference proteome</keyword>
<dbReference type="GO" id="GO:0005886">
    <property type="term" value="C:plasma membrane"/>
    <property type="evidence" value="ECO:0007669"/>
    <property type="project" value="UniProtKB-SubCell"/>
</dbReference>
<dbReference type="CDD" id="cd17503">
    <property type="entry name" value="MFS_LmrB_MDR_like"/>
    <property type="match status" value="1"/>
</dbReference>
<dbReference type="InterPro" id="IPR011701">
    <property type="entry name" value="MFS"/>
</dbReference>
<reference evidence="10" key="1">
    <citation type="submission" date="2016-10" db="EMBL/GenBank/DDBJ databases">
        <authorList>
            <person name="Varghese N."/>
            <person name="Submissions S."/>
        </authorList>
    </citation>
    <scope>NUCLEOTIDE SEQUENCE [LARGE SCALE GENOMIC DNA]</scope>
    <source>
        <strain evidence="10">DSM 22530</strain>
    </source>
</reference>
<evidence type="ECO:0000313" key="9">
    <source>
        <dbReference type="EMBL" id="SFE01552.1"/>
    </source>
</evidence>
<dbReference type="InterPro" id="IPR036259">
    <property type="entry name" value="MFS_trans_sf"/>
</dbReference>
<proteinExistence type="predicted"/>
<evidence type="ECO:0000313" key="10">
    <source>
        <dbReference type="Proteomes" id="UP000199474"/>
    </source>
</evidence>
<feature type="transmembrane region" description="Helical" evidence="7">
    <location>
        <begin position="112"/>
        <end position="136"/>
    </location>
</feature>
<name>A0A1I1X2J2_9BACI</name>
<feature type="transmembrane region" description="Helical" evidence="7">
    <location>
        <begin position="175"/>
        <end position="195"/>
    </location>
</feature>
<gene>
    <name evidence="9" type="ORF">SAMN05216238_10776</name>
</gene>
<feature type="transmembrane region" description="Helical" evidence="7">
    <location>
        <begin position="142"/>
        <end position="163"/>
    </location>
</feature>
<evidence type="ECO:0000256" key="7">
    <source>
        <dbReference type="SAM" id="Phobius"/>
    </source>
</evidence>
<dbReference type="NCBIfam" id="TIGR00711">
    <property type="entry name" value="efflux_EmrB"/>
    <property type="match status" value="1"/>
</dbReference>
<feature type="transmembrane region" description="Helical" evidence="7">
    <location>
        <begin position="392"/>
        <end position="418"/>
    </location>
</feature>
<protein>
    <submittedName>
        <fullName evidence="9">Drug resistance transporter, EmrB/QacA subfamily</fullName>
    </submittedName>
</protein>
<dbReference type="AlphaFoldDB" id="A0A1I1X2J2"/>
<dbReference type="InterPro" id="IPR004638">
    <property type="entry name" value="EmrB-like"/>
</dbReference>
<dbReference type="PRINTS" id="PR01036">
    <property type="entry name" value="TCRTETB"/>
</dbReference>
<feature type="transmembrane region" description="Helical" evidence="7">
    <location>
        <begin position="201"/>
        <end position="221"/>
    </location>
</feature>
<feature type="transmembrane region" description="Helical" evidence="7">
    <location>
        <begin position="302"/>
        <end position="327"/>
    </location>
</feature>